<sequence length="96" mass="11323">MKRLLYLLLCSFLAQSCDSPPIGPSDRELEKMTRFEKWDCLEKRMTKETVVRILGKPSSKKNWSGQTSYTFECFLCETTFDENGKLWSWHSPEETF</sequence>
<evidence type="ECO:0000313" key="1">
    <source>
        <dbReference type="EMBL" id="CAA6802088.1"/>
    </source>
</evidence>
<dbReference type="EMBL" id="CACVAQ010000072">
    <property type="protein sequence ID" value="CAA6802088.1"/>
    <property type="molecule type" value="Genomic_DNA"/>
</dbReference>
<proteinExistence type="predicted"/>
<name>A0A6S6SH13_9BACT</name>
<organism evidence="1">
    <name type="scientific">uncultured Aureispira sp</name>
    <dbReference type="NCBI Taxonomy" id="1331704"/>
    <lineage>
        <taxon>Bacteria</taxon>
        <taxon>Pseudomonadati</taxon>
        <taxon>Bacteroidota</taxon>
        <taxon>Saprospiria</taxon>
        <taxon>Saprospirales</taxon>
        <taxon>Saprospiraceae</taxon>
        <taxon>Aureispira</taxon>
        <taxon>environmental samples</taxon>
    </lineage>
</organism>
<accession>A0A6S6SH13</accession>
<gene>
    <name evidence="1" type="ORF">HELGO_WM31463</name>
</gene>
<dbReference type="AlphaFoldDB" id="A0A6S6SH13"/>
<dbReference type="PROSITE" id="PS51257">
    <property type="entry name" value="PROKAR_LIPOPROTEIN"/>
    <property type="match status" value="1"/>
</dbReference>
<reference evidence="1" key="1">
    <citation type="submission" date="2020-01" db="EMBL/GenBank/DDBJ databases">
        <authorList>
            <person name="Meier V. D."/>
            <person name="Meier V D."/>
        </authorList>
    </citation>
    <scope>NUCLEOTIDE SEQUENCE</scope>
    <source>
        <strain evidence="1">HLG_WM_MAG_10</strain>
    </source>
</reference>
<protein>
    <recommendedName>
        <fullName evidence="2">Lipoprotein</fullName>
    </recommendedName>
</protein>
<evidence type="ECO:0008006" key="2">
    <source>
        <dbReference type="Google" id="ProtNLM"/>
    </source>
</evidence>